<feature type="compositionally biased region" description="Gly residues" evidence="2">
    <location>
        <begin position="48"/>
        <end position="62"/>
    </location>
</feature>
<evidence type="ECO:0000313" key="3">
    <source>
        <dbReference type="EMBL" id="HIH08974.1"/>
    </source>
</evidence>
<feature type="coiled-coil region" evidence="1">
    <location>
        <begin position="750"/>
        <end position="807"/>
    </location>
</feature>
<reference evidence="4" key="1">
    <citation type="journal article" date="2020" name="bioRxiv">
        <title>A rank-normalized archaeal taxonomy based on genome phylogeny resolves widespread incomplete and uneven classifications.</title>
        <authorList>
            <person name="Rinke C."/>
            <person name="Chuvochina M."/>
            <person name="Mussig A.J."/>
            <person name="Chaumeil P.-A."/>
            <person name="Waite D.W."/>
            <person name="Whitman W.B."/>
            <person name="Parks D.H."/>
            <person name="Hugenholtz P."/>
        </authorList>
    </citation>
    <scope>NUCLEOTIDE SEQUENCE [LARGE SCALE GENOMIC DNA]</scope>
</reference>
<dbReference type="AlphaFoldDB" id="A0A7J4IW27"/>
<comment type="caution">
    <text evidence="3">The sequence shown here is derived from an EMBL/GenBank/DDBJ whole genome shotgun (WGS) entry which is preliminary data.</text>
</comment>
<dbReference type="EMBL" id="DUFG01000033">
    <property type="protein sequence ID" value="HIH08974.1"/>
    <property type="molecule type" value="Genomic_DNA"/>
</dbReference>
<feature type="region of interest" description="Disordered" evidence="2">
    <location>
        <begin position="433"/>
        <end position="458"/>
    </location>
</feature>
<feature type="compositionally biased region" description="Low complexity" evidence="2">
    <location>
        <begin position="63"/>
        <end position="74"/>
    </location>
</feature>
<evidence type="ECO:0000256" key="1">
    <source>
        <dbReference type="SAM" id="Coils"/>
    </source>
</evidence>
<dbReference type="Proteomes" id="UP000577419">
    <property type="component" value="Unassembled WGS sequence"/>
</dbReference>
<feature type="compositionally biased region" description="Low complexity" evidence="2">
    <location>
        <begin position="83"/>
        <end position="103"/>
    </location>
</feature>
<evidence type="ECO:0000313" key="4">
    <source>
        <dbReference type="Proteomes" id="UP000577419"/>
    </source>
</evidence>
<accession>A0A7J4IW27</accession>
<feature type="region of interest" description="Disordered" evidence="2">
    <location>
        <begin position="44"/>
        <end position="137"/>
    </location>
</feature>
<feature type="region of interest" description="Disordered" evidence="2">
    <location>
        <begin position="472"/>
        <end position="496"/>
    </location>
</feature>
<evidence type="ECO:0000256" key="2">
    <source>
        <dbReference type="SAM" id="MobiDB-lite"/>
    </source>
</evidence>
<keyword evidence="1" id="KW-0175">Coiled coil</keyword>
<gene>
    <name evidence="3" type="ORF">HA237_06475</name>
</gene>
<feature type="region of interest" description="Disordered" evidence="2">
    <location>
        <begin position="368"/>
        <end position="390"/>
    </location>
</feature>
<organism evidence="3 4">
    <name type="scientific">Candidatus Iainarchaeum sp</name>
    <dbReference type="NCBI Taxonomy" id="3101447"/>
    <lineage>
        <taxon>Archaea</taxon>
        <taxon>Candidatus Iainarchaeota</taxon>
        <taxon>Candidatus Iainarchaeia</taxon>
        <taxon>Candidatus Iainarchaeales</taxon>
        <taxon>Candidatus Iainarchaeaceae</taxon>
        <taxon>Candidatus Iainarchaeum</taxon>
    </lineage>
</organism>
<protein>
    <submittedName>
        <fullName evidence="3">Uncharacterized protein</fullName>
    </submittedName>
</protein>
<proteinExistence type="predicted"/>
<sequence length="882" mass="97716">MKNTLVLLALLLVSSLAYAGPVEDVATGLSSLLFQEADRYFDDRFDPYGGGPSGPQPFGGQGPYSDPFSAPSAGGPFGGGPFGAPQQQGGPYGQQPFGAQQPSGGQGFGPQQGFGFNDFAQGSGPSTGFNTPYLPPEFPTSISPEKILEGKIRNVIFSELDPLLIEELYPDEERAVDYLYSTVQESGILEICEQIELEIERCELGKDFCDQIGSEMNNFGPPPGEAPPEAMEIFENLSCDEEPDVSKLTEIMFGKIKEKMQQEQKFRDEQQCSFNWERQKDFLCNRSQDFGYNQGPFGGEDFDRRFEGQRDFPERPFNEGPKCTSENDLALREDKCRVRGKESFRVRGSDGCPFVECVESGSRPSGEIYREEQVAREPYSSPEPYNEQEPFYDRPQCQDIQPQFDSCRSSGGNPITYNSNGCDYFQGCEYPQQPVGQPVQEPIEQPPAEEPSGGEITTSALGNDLLVASLQEESVEPAPEPVVEPEPIVQEPESVPVEQEPVYDNVVQSEQPFYGDGFDRGFERPPFEPEHVEPFQPYGPEPFGGQYGGGQYGGGPSPGAYGGGPFGGPQGGGQSQDCDREKFIAQCIESSKKMSEKFFSEERIKKQIGFEMKRVAKEYQFFCKQAEFGQKQCVRHVERSCTFIDAQLKTCRTLTTEDKVREIVRRIVQNIFKWKKLQELKEEKGFESKILDAAEGLSEDSYYLEGDLSSVVSVTSSELVDAAATVEELNESERNKDILYHFTKVFGFQKENERGEANKLSKQIEKIEATIDALEVVVEQVDDDMLRRRISQVIDELEKEKSSLESVYDNKLSGAGGLFGGVSEEEVKSGEALVCETGRADCDGLSVNGCESSLERDYENCGACGIVCNENEACVNSVCTSI</sequence>
<feature type="compositionally biased region" description="Gly residues" evidence="2">
    <location>
        <begin position="545"/>
        <end position="574"/>
    </location>
</feature>
<feature type="region of interest" description="Disordered" evidence="2">
    <location>
        <begin position="540"/>
        <end position="575"/>
    </location>
</feature>
<name>A0A7J4IW27_9ARCH</name>
<feature type="compositionally biased region" description="Low complexity" evidence="2">
    <location>
        <begin position="485"/>
        <end position="496"/>
    </location>
</feature>
<feature type="compositionally biased region" description="Low complexity" evidence="2">
    <location>
        <begin position="433"/>
        <end position="443"/>
    </location>
</feature>